<feature type="compositionally biased region" description="Low complexity" evidence="8">
    <location>
        <begin position="935"/>
        <end position="944"/>
    </location>
</feature>
<accession>A0A928VY46</accession>
<proteinExistence type="predicted"/>
<evidence type="ECO:0000256" key="1">
    <source>
        <dbReference type="ARBA" id="ARBA00004370"/>
    </source>
</evidence>
<reference evidence="10" key="1">
    <citation type="submission" date="2020-10" db="EMBL/GenBank/DDBJ databases">
        <authorList>
            <person name="Castelo-Branco R."/>
            <person name="Eusebio N."/>
            <person name="Adriana R."/>
            <person name="Vieira A."/>
            <person name="Brugerolle De Fraissinette N."/>
            <person name="Rezende De Castro R."/>
            <person name="Schneider M.P."/>
            <person name="Vasconcelos V."/>
            <person name="Leao P.N."/>
        </authorList>
    </citation>
    <scope>NUCLEOTIDE SEQUENCE</scope>
    <source>
        <strain evidence="10">LEGE 11467</strain>
    </source>
</reference>
<dbReference type="GO" id="GO:0005509">
    <property type="term" value="F:calcium ion binding"/>
    <property type="evidence" value="ECO:0007669"/>
    <property type="project" value="InterPro"/>
</dbReference>
<evidence type="ECO:0000256" key="3">
    <source>
        <dbReference type="ARBA" id="ARBA00022525"/>
    </source>
</evidence>
<dbReference type="InterPro" id="IPR003995">
    <property type="entry name" value="RTX_toxin_determinant-A"/>
</dbReference>
<keyword evidence="6" id="KW-0843">Virulence</keyword>
<keyword evidence="4" id="KW-0800">Toxin</keyword>
<evidence type="ECO:0000256" key="2">
    <source>
        <dbReference type="ARBA" id="ARBA00004613"/>
    </source>
</evidence>
<evidence type="ECO:0000256" key="8">
    <source>
        <dbReference type="SAM" id="MobiDB-lite"/>
    </source>
</evidence>
<dbReference type="Gene3D" id="2.60.40.10">
    <property type="entry name" value="Immunoglobulins"/>
    <property type="match status" value="1"/>
</dbReference>
<dbReference type="RefSeq" id="WP_264320072.1">
    <property type="nucleotide sequence ID" value="NZ_JADEXN010000034.1"/>
</dbReference>
<dbReference type="EMBL" id="JADEXN010000034">
    <property type="protein sequence ID" value="MBE9039810.1"/>
    <property type="molecule type" value="Genomic_DNA"/>
</dbReference>
<dbReference type="PANTHER" id="PTHR38340">
    <property type="entry name" value="S-LAYER PROTEIN"/>
    <property type="match status" value="1"/>
</dbReference>
<sequence length="1607" mass="166805">MERTAFTALSRSVQTAIAFVDRGVDDYQSLVAGTLSRVRFVLLDRHRDGIEQMTQVLAANHGFDEIHIISHGTPGSLQLGNARLSLETLDRYTTQLQTAFASASNLLLYGCNVAAGDAGEEFIAKLHQLTGTEIAASARRTGSAALGADWNLEVTTANFTGNLAFTSEAIAAYPFAFPTQIDNLFAHYRDLPDDTSASGNYSIKEVNDPTGSGQRILDHQFQVGSQNNLELYGFSTATTNYTVVGLVDRINIERIDNAEATGDRDILWFERESFTGNDISVKPSLSTSMEDVLLSTTINRGTDNIFANQGDVNGNNNNIERVDFISDGGLDAGTTPDEQGFLILERGSDVTAQNDKFKIAPIISLGADGKPSAYGSLTTVKKTAWNNSSFRFKTEVMRLDPGDPEGDDLRYTITAPEKESSPGQFIIGTFLTYDELGINASETFYGYSIFPSTITDDGSDGTLTSNDLVNLTNFATTTTNTGSQGGLDLIGGGGFFIVDEPPEIDLDESDTADNNYTNGFTIGGGAVSITDSDVAITDNDQANDNQRLRFATVTLTNRPDGTAESLSLNTAAETAATNAGLSVSYNSTTGELKIEGPATIAVYESIIAGIVYDNTAGTPDTTTRTINVVVNDGISDSTPTAVSTITLEENTEPTASDNTIDIDEDTPHTFEEGDFGFNDGDGDTLDTVKIISTPSNGKLQLDGVDVTDGQEISAADITSGKLKFVPDDDENGIGYADVRFQVSDGIDFSGEKTITLNVESVNDEPTFSGLDNNPNFIPEGSPVVLDSNATVSDPELDATNYDGATLILERDGGANGDDVFGNSGNLDSLTQGNALVVDGTTIGAVTTNSGGTLELTFNGNATQALVNQVLQQITYSNSSTTPPASAQINYTFGDGNTGTQGTGNNLSGTGSITVNIGSTPPPVVVTPPTTPPTTDPSTASTPEPEITVSTSGTSDIPDGTDTPQNLGSSPVGTPFTQTFTVENTGTADLILDSGSLTLPDGFTLVGEFPETVTPGSSATFTVELDTSTPGSYGGTISFTNNDADEGTFDFPVTVTVGDNSPTRNTPDVPQVAGVSTPVEPTAEVAATHDDCCCPTAPTLDGVFVEPIPGFNFTLEQLPAIENTLTGSNNNDSLLGTTNNDAILGLAGDDRADGSDGDDLLVGGLSSSIPVGSGFDRDTLYGNQGNDVILGNEGDDRINAGKDNDVVFAGKDNDRVEGEMGEDTLLGEQGNDTVIGGTGDRDFIDPGADLIYGGIGNDELYGNQGNDSISGGTGDDLAYGGKEGDLLSGEAGNDTLKGEQGNDTILGSLGSTSEVGAAADRDWLSGNEGNDLIKGGQGEDTIYAGRENDLVYGGKDGDLIFGDKGSDTLSGDLGNDTISGGTSQFDDPEGVNDGDVIFGGAGDDVIDGNLGNDNIVGGTGNDTISGGQQDDLIWGEAGNDLLFGDLGNDSVCGGEGNDTLIGSNGNPLSTADGDDKLCGGAGDDRVFGNEGNDKLTGNAGEDWLYGGRGDDTITGGSQTDVLSGEQGNDVLTGGTEGDRFDFAQNHGMNIITDFTDGEDIIGLQGGMTFAQLAVSQVGNDTQITAGELSITLQGVNASAIGSDDFALV</sequence>
<dbReference type="GO" id="GO:0090729">
    <property type="term" value="F:toxin activity"/>
    <property type="evidence" value="ECO:0007669"/>
    <property type="project" value="UniProtKB-KW"/>
</dbReference>
<evidence type="ECO:0000256" key="6">
    <source>
        <dbReference type="ARBA" id="ARBA00023026"/>
    </source>
</evidence>
<dbReference type="Gene3D" id="2.150.10.10">
    <property type="entry name" value="Serralysin-like metalloprotease, C-terminal"/>
    <property type="match status" value="4"/>
</dbReference>
<dbReference type="GO" id="GO:0005737">
    <property type="term" value="C:cytoplasm"/>
    <property type="evidence" value="ECO:0007669"/>
    <property type="project" value="UniProtKB-SubCell"/>
</dbReference>
<dbReference type="InterPro" id="IPR001343">
    <property type="entry name" value="Hemolysn_Ca-bd"/>
</dbReference>
<dbReference type="GO" id="GO:0016020">
    <property type="term" value="C:membrane"/>
    <property type="evidence" value="ECO:0007669"/>
    <property type="project" value="UniProtKB-SubCell"/>
</dbReference>
<evidence type="ECO:0000256" key="4">
    <source>
        <dbReference type="ARBA" id="ARBA00022656"/>
    </source>
</evidence>
<evidence type="ECO:0000313" key="10">
    <source>
        <dbReference type="EMBL" id="MBE9039810.1"/>
    </source>
</evidence>
<dbReference type="PRINTS" id="PR00313">
    <property type="entry name" value="CABNDNGRPT"/>
</dbReference>
<dbReference type="InterPro" id="IPR011049">
    <property type="entry name" value="Serralysin-like_metalloprot_C"/>
</dbReference>
<evidence type="ECO:0000256" key="5">
    <source>
        <dbReference type="ARBA" id="ARBA00022737"/>
    </source>
</evidence>
<dbReference type="SUPFAM" id="SSF51120">
    <property type="entry name" value="beta-Roll"/>
    <property type="match status" value="5"/>
</dbReference>
<organism evidence="10 11">
    <name type="scientific">Zarconia navalis LEGE 11467</name>
    <dbReference type="NCBI Taxonomy" id="1828826"/>
    <lineage>
        <taxon>Bacteria</taxon>
        <taxon>Bacillati</taxon>
        <taxon>Cyanobacteriota</taxon>
        <taxon>Cyanophyceae</taxon>
        <taxon>Oscillatoriophycideae</taxon>
        <taxon>Oscillatoriales</taxon>
        <taxon>Oscillatoriales incertae sedis</taxon>
        <taxon>Zarconia</taxon>
        <taxon>Zarconia navalis</taxon>
    </lineage>
</organism>
<feature type="compositionally biased region" description="Pro residues" evidence="8">
    <location>
        <begin position="919"/>
        <end position="934"/>
    </location>
</feature>
<dbReference type="NCBIfam" id="NF012200">
    <property type="entry name" value="choice_anch_D"/>
    <property type="match status" value="1"/>
</dbReference>
<comment type="subcellular location">
    <subcellularLocation>
        <location evidence="1">Membrane</location>
    </subcellularLocation>
    <subcellularLocation>
        <location evidence="2">Secreted</location>
    </subcellularLocation>
</comment>
<dbReference type="Pfam" id="PF00353">
    <property type="entry name" value="HemolysinCabind"/>
    <property type="match status" value="10"/>
</dbReference>
<comment type="caution">
    <text evidence="10">The sequence shown here is derived from an EMBL/GenBank/DDBJ whole genome shotgun (WGS) entry which is preliminary data.</text>
</comment>
<keyword evidence="7" id="KW-0472">Membrane</keyword>
<dbReference type="Proteomes" id="UP000621799">
    <property type="component" value="Unassembled WGS sequence"/>
</dbReference>
<keyword evidence="3" id="KW-0964">Secreted</keyword>
<evidence type="ECO:0000313" key="11">
    <source>
        <dbReference type="Proteomes" id="UP000621799"/>
    </source>
</evidence>
<keyword evidence="5" id="KW-0677">Repeat</keyword>
<dbReference type="InterPro" id="IPR013783">
    <property type="entry name" value="Ig-like_fold"/>
</dbReference>
<dbReference type="PRINTS" id="PR01488">
    <property type="entry name" value="RTXTOXINA"/>
</dbReference>
<dbReference type="Pfam" id="PF14252">
    <property type="entry name" value="DUF4347"/>
    <property type="match status" value="1"/>
</dbReference>
<evidence type="ECO:0000259" key="9">
    <source>
        <dbReference type="Pfam" id="PF14252"/>
    </source>
</evidence>
<dbReference type="GO" id="GO:0005576">
    <property type="term" value="C:extracellular region"/>
    <property type="evidence" value="ECO:0007669"/>
    <property type="project" value="UniProtKB-SubCell"/>
</dbReference>
<dbReference type="InterPro" id="IPR050557">
    <property type="entry name" value="RTX_toxin/Mannuronan_C5-epim"/>
</dbReference>
<dbReference type="InterPro" id="IPR025592">
    <property type="entry name" value="DUF4347"/>
</dbReference>
<dbReference type="InterPro" id="IPR018511">
    <property type="entry name" value="Hemolysin-typ_Ca-bd_CS"/>
</dbReference>
<name>A0A928VY46_9CYAN</name>
<evidence type="ECO:0000256" key="7">
    <source>
        <dbReference type="ARBA" id="ARBA00023136"/>
    </source>
</evidence>
<feature type="domain" description="DUF4347" evidence="9">
    <location>
        <begin position="17"/>
        <end position="174"/>
    </location>
</feature>
<dbReference type="PROSITE" id="PS00330">
    <property type="entry name" value="HEMOLYSIN_CALCIUM"/>
    <property type="match status" value="3"/>
</dbReference>
<protein>
    <submittedName>
        <fullName evidence="10">DUF4347 domain-containing protein</fullName>
    </submittedName>
</protein>
<feature type="region of interest" description="Disordered" evidence="8">
    <location>
        <begin position="919"/>
        <end position="969"/>
    </location>
</feature>
<gene>
    <name evidence="10" type="ORF">IQ235_03260</name>
</gene>
<keyword evidence="11" id="KW-1185">Reference proteome</keyword>
<dbReference type="PANTHER" id="PTHR38340:SF1">
    <property type="entry name" value="S-LAYER PROTEIN"/>
    <property type="match status" value="1"/>
</dbReference>